<feature type="transmembrane region" description="Helical" evidence="1">
    <location>
        <begin position="12"/>
        <end position="30"/>
    </location>
</feature>
<keyword evidence="1" id="KW-0812">Transmembrane</keyword>
<evidence type="ECO:0000313" key="3">
    <source>
        <dbReference type="Proteomes" id="UP000183245"/>
    </source>
</evidence>
<keyword evidence="1" id="KW-1133">Transmembrane helix</keyword>
<name>A0A1J5ISR9_9BACT</name>
<organism evidence="2 3">
    <name type="scientific">Candidatus Wirthbacteria bacterium CG2_30_54_11</name>
    <dbReference type="NCBI Taxonomy" id="1817892"/>
    <lineage>
        <taxon>Bacteria</taxon>
        <taxon>Candidatus Wirthbacteria</taxon>
    </lineage>
</organism>
<dbReference type="Proteomes" id="UP000183245">
    <property type="component" value="Unassembled WGS sequence"/>
</dbReference>
<protein>
    <submittedName>
        <fullName evidence="2">Uncharacterized protein</fullName>
    </submittedName>
</protein>
<accession>A0A1J5ISR9</accession>
<dbReference type="STRING" id="1817892.AUK40_03240"/>
<evidence type="ECO:0000313" key="2">
    <source>
        <dbReference type="EMBL" id="OIP97442.1"/>
    </source>
</evidence>
<keyword evidence="1" id="KW-0472">Membrane</keyword>
<dbReference type="Gene3D" id="2.60.40.10">
    <property type="entry name" value="Immunoglobulins"/>
    <property type="match status" value="1"/>
</dbReference>
<dbReference type="AlphaFoldDB" id="A0A1J5ISR9"/>
<proteinExistence type="predicted"/>
<comment type="caution">
    <text evidence="2">The sequence shown here is derived from an EMBL/GenBank/DDBJ whole genome shotgun (WGS) entry which is preliminary data.</text>
</comment>
<reference evidence="2 3" key="1">
    <citation type="journal article" date="2016" name="Environ. Microbiol.">
        <title>Genomic resolution of a cold subsurface aquifer community provides metabolic insights for novel microbes adapted to high CO concentrations.</title>
        <authorList>
            <person name="Probst A.J."/>
            <person name="Castelle C.J."/>
            <person name="Singh A."/>
            <person name="Brown C.T."/>
            <person name="Anantharaman K."/>
            <person name="Sharon I."/>
            <person name="Hug L.A."/>
            <person name="Burstein D."/>
            <person name="Emerson J.B."/>
            <person name="Thomas B.C."/>
            <person name="Banfield J.F."/>
        </authorList>
    </citation>
    <scope>NUCLEOTIDE SEQUENCE [LARGE SCALE GENOMIC DNA]</scope>
    <source>
        <strain evidence="2">CG2_30_54_11</strain>
    </source>
</reference>
<dbReference type="EMBL" id="MNZT01000056">
    <property type="protein sequence ID" value="OIP97442.1"/>
    <property type="molecule type" value="Genomic_DNA"/>
</dbReference>
<dbReference type="InterPro" id="IPR013783">
    <property type="entry name" value="Ig-like_fold"/>
</dbReference>
<evidence type="ECO:0000256" key="1">
    <source>
        <dbReference type="SAM" id="Phobius"/>
    </source>
</evidence>
<sequence>MKTIISGKRTLPLVIGISAVLVSVLGVALWKLTGSGKAPPPVPLQAFFVSPVQHAAYPVGTPVPVRAVVRGQEPLERAELWADGVKTETHALDRASSDLINWRYTPQSEGDHSLTVKVLDSKGRVTESQVLDLEATAAVTYTAQVPAAAGESLGEVAKRFGSTETETAAVNPGLQTGKPLGAGILVSIPIITGIASGVGEQSSSPGTPQSAPIAEPGAVMVPVNVSGAYFYATKDGQSWYRVPEEEGSMLSPQGTDLILPLAVLPSFGHDDPDASPTFQTWGWQAGKLQELGTVNAALPNPTTLDVCNSPWDCYGDMGGSWVKETSVPDSGDDRARKLWWYNPDPQVDQAIMQVSLFPFSDTTAPSGVYEKKIEAKGQFSVDFAGVFEADPEGGFLPSAQLKFSQTGEASTDTTGIQALAKFQNSALWKNNLATWYLRVIPLNAGQIAGDPSPQVIVHQIPTVAGEEVNFYSPPSIYDVEIKDFQPIHFPEAGVCQGAMILDTAYTIDQMGQTATLFPAGTVLCPAPYKGIGEQSWYESLWDFVSSGVSWVSEAYNTLKSSIVNAVGGLVCGGNAECTAALAAGLDIGMVALGIPPTLPNFDQLMSEGLNYVAATLAEQAGCPDVACKELIKQGLEEAIESTKNTNPGCMDAGQAHNEGLEPLCLPEGVTAHPDPRALHSSAVATVEIRRNSTPITDQGGYEMFKDSYLLSVGFTATNAGPVGRKIINIPPYDESMIITEPLDAAVFRSVSAPIPPLQPGESVTLPFSLVATEYWIPGHKELMYGWTTVEYRDGWPQYYYDDWWKLYWGGTIEIYASITACDPGIMSSCLISTDSSGQIQIPTTAGGK</sequence>
<gene>
    <name evidence="2" type="ORF">AUK40_03240</name>
</gene>